<evidence type="ECO:0000256" key="8">
    <source>
        <dbReference type="PIRSR" id="PIRSR000077-4"/>
    </source>
</evidence>
<evidence type="ECO:0000256" key="3">
    <source>
        <dbReference type="ARBA" id="ARBA00022982"/>
    </source>
</evidence>
<dbReference type="AlphaFoldDB" id="A0A9D9IDA7"/>
<dbReference type="PANTHER" id="PTHR45663:SF11">
    <property type="entry name" value="GEO12009P1"/>
    <property type="match status" value="1"/>
</dbReference>
<feature type="active site" description="Nucleophile" evidence="7">
    <location>
        <position position="32"/>
    </location>
</feature>
<dbReference type="InterPro" id="IPR005746">
    <property type="entry name" value="Thioredoxin"/>
</dbReference>
<evidence type="ECO:0000313" key="11">
    <source>
        <dbReference type="Proteomes" id="UP000810292"/>
    </source>
</evidence>
<protein>
    <recommendedName>
        <fullName evidence="6">Thioredoxin</fullName>
    </recommendedName>
</protein>
<keyword evidence="3" id="KW-0249">Electron transport</keyword>
<comment type="caution">
    <text evidence="10">The sequence shown here is derived from an EMBL/GenBank/DDBJ whole genome shotgun (WGS) entry which is preliminary data.</text>
</comment>
<dbReference type="Gene3D" id="3.40.30.10">
    <property type="entry name" value="Glutaredoxin"/>
    <property type="match status" value="1"/>
</dbReference>
<dbReference type="GO" id="GO:0015035">
    <property type="term" value="F:protein-disulfide reductase activity"/>
    <property type="evidence" value="ECO:0007669"/>
    <property type="project" value="UniProtKB-UniRule"/>
</dbReference>
<dbReference type="SUPFAM" id="SSF52833">
    <property type="entry name" value="Thioredoxin-like"/>
    <property type="match status" value="1"/>
</dbReference>
<dbReference type="PRINTS" id="PR00421">
    <property type="entry name" value="THIOREDOXIN"/>
</dbReference>
<feature type="active site" description="Nucleophile" evidence="7">
    <location>
        <position position="29"/>
    </location>
</feature>
<dbReference type="InterPro" id="IPR017937">
    <property type="entry name" value="Thioredoxin_CS"/>
</dbReference>
<dbReference type="PIRSF" id="PIRSF000077">
    <property type="entry name" value="Thioredoxin"/>
    <property type="match status" value="1"/>
</dbReference>
<dbReference type="InterPro" id="IPR036249">
    <property type="entry name" value="Thioredoxin-like_sf"/>
</dbReference>
<keyword evidence="2" id="KW-0813">Transport</keyword>
<dbReference type="Proteomes" id="UP000810292">
    <property type="component" value="Unassembled WGS sequence"/>
</dbReference>
<reference evidence="10" key="2">
    <citation type="journal article" date="2021" name="PeerJ">
        <title>Extensive microbial diversity within the chicken gut microbiome revealed by metagenomics and culture.</title>
        <authorList>
            <person name="Gilroy R."/>
            <person name="Ravi A."/>
            <person name="Getino M."/>
            <person name="Pursley I."/>
            <person name="Horton D.L."/>
            <person name="Alikhan N.F."/>
            <person name="Baker D."/>
            <person name="Gharbi K."/>
            <person name="Hall N."/>
            <person name="Watson M."/>
            <person name="Adriaenssens E.M."/>
            <person name="Foster-Nyarko E."/>
            <person name="Jarju S."/>
            <person name="Secka A."/>
            <person name="Antonio M."/>
            <person name="Oren A."/>
            <person name="Chaudhuri R.R."/>
            <person name="La Ragione R."/>
            <person name="Hildebrand F."/>
            <person name="Pallen M.J."/>
        </authorList>
    </citation>
    <scope>NUCLEOTIDE SEQUENCE</scope>
    <source>
        <strain evidence="10">14700</strain>
    </source>
</reference>
<name>A0A9D9IDA7_9SPIO</name>
<dbReference type="GO" id="GO:0045454">
    <property type="term" value="P:cell redox homeostasis"/>
    <property type="evidence" value="ECO:0007669"/>
    <property type="project" value="TreeGrafter"/>
</dbReference>
<keyword evidence="4 8" id="KW-1015">Disulfide bond</keyword>
<gene>
    <name evidence="10" type="primary">trxA</name>
    <name evidence="10" type="ORF">IAA72_07755</name>
</gene>
<dbReference type="InterPro" id="IPR013766">
    <property type="entry name" value="Thioredoxin_domain"/>
</dbReference>
<evidence type="ECO:0000259" key="9">
    <source>
        <dbReference type="PROSITE" id="PS51352"/>
    </source>
</evidence>
<organism evidence="10 11">
    <name type="scientific">Candidatus Ornithospirochaeta stercoravium</name>
    <dbReference type="NCBI Taxonomy" id="2840897"/>
    <lineage>
        <taxon>Bacteria</taxon>
        <taxon>Pseudomonadati</taxon>
        <taxon>Spirochaetota</taxon>
        <taxon>Spirochaetia</taxon>
        <taxon>Spirochaetales</taxon>
        <taxon>Spirochaetaceae</taxon>
        <taxon>Spirochaetaceae incertae sedis</taxon>
        <taxon>Candidatus Ornithospirochaeta</taxon>
    </lineage>
</organism>
<feature type="disulfide bond" description="Redox-active" evidence="8">
    <location>
        <begin position="29"/>
        <end position="32"/>
    </location>
</feature>
<evidence type="ECO:0000256" key="5">
    <source>
        <dbReference type="ARBA" id="ARBA00023284"/>
    </source>
</evidence>
<reference evidence="10" key="1">
    <citation type="submission" date="2020-10" db="EMBL/GenBank/DDBJ databases">
        <authorList>
            <person name="Gilroy R."/>
        </authorList>
    </citation>
    <scope>NUCLEOTIDE SEQUENCE</scope>
    <source>
        <strain evidence="10">14700</strain>
    </source>
</reference>
<keyword evidence="5 8" id="KW-0676">Redox-active center</keyword>
<accession>A0A9D9IDA7</accession>
<dbReference type="PROSITE" id="PS00194">
    <property type="entry name" value="THIOREDOXIN_1"/>
    <property type="match status" value="1"/>
</dbReference>
<dbReference type="Pfam" id="PF00085">
    <property type="entry name" value="Thioredoxin"/>
    <property type="match status" value="1"/>
</dbReference>
<dbReference type="GO" id="GO:0005829">
    <property type="term" value="C:cytosol"/>
    <property type="evidence" value="ECO:0007669"/>
    <property type="project" value="TreeGrafter"/>
</dbReference>
<evidence type="ECO:0000313" key="10">
    <source>
        <dbReference type="EMBL" id="MBO8469663.1"/>
    </source>
</evidence>
<evidence type="ECO:0000256" key="7">
    <source>
        <dbReference type="PIRSR" id="PIRSR000077-1"/>
    </source>
</evidence>
<proteinExistence type="inferred from homology"/>
<dbReference type="PANTHER" id="PTHR45663">
    <property type="entry name" value="GEO12009P1"/>
    <property type="match status" value="1"/>
</dbReference>
<feature type="site" description="Deprotonates C-terminal active site Cys" evidence="7">
    <location>
        <position position="23"/>
    </location>
</feature>
<evidence type="ECO:0000256" key="2">
    <source>
        <dbReference type="ARBA" id="ARBA00022448"/>
    </source>
</evidence>
<dbReference type="NCBIfam" id="TIGR01068">
    <property type="entry name" value="thioredoxin"/>
    <property type="match status" value="1"/>
</dbReference>
<dbReference type="PROSITE" id="PS51352">
    <property type="entry name" value="THIOREDOXIN_2"/>
    <property type="match status" value="1"/>
</dbReference>
<comment type="similarity">
    <text evidence="1">Belongs to the thioredoxin family.</text>
</comment>
<feature type="site" description="Contributes to redox potential value" evidence="7">
    <location>
        <position position="30"/>
    </location>
</feature>
<dbReference type="EMBL" id="JADIMF010000128">
    <property type="protein sequence ID" value="MBO8469663.1"/>
    <property type="molecule type" value="Genomic_DNA"/>
</dbReference>
<evidence type="ECO:0000256" key="6">
    <source>
        <dbReference type="NCBIfam" id="TIGR01068"/>
    </source>
</evidence>
<feature type="domain" description="Thioredoxin" evidence="9">
    <location>
        <begin position="1"/>
        <end position="99"/>
    </location>
</feature>
<dbReference type="CDD" id="cd02947">
    <property type="entry name" value="TRX_family"/>
    <property type="match status" value="1"/>
</dbReference>
<dbReference type="FunFam" id="3.40.30.10:FF:000001">
    <property type="entry name" value="Thioredoxin"/>
    <property type="match status" value="1"/>
</dbReference>
<sequence>MIEITKATFEEEVLKAKEPVLLDFWAPWCGPCRMQSRILENADLSGAKICKCNVDENPDLAGEFDVQSIPTLLVFKNGEVVNRAVGTRDEASLKAMLGI</sequence>
<feature type="site" description="Contributes to redox potential value" evidence="7">
    <location>
        <position position="31"/>
    </location>
</feature>
<evidence type="ECO:0000256" key="4">
    <source>
        <dbReference type="ARBA" id="ARBA00023157"/>
    </source>
</evidence>
<evidence type="ECO:0000256" key="1">
    <source>
        <dbReference type="ARBA" id="ARBA00008987"/>
    </source>
</evidence>